<sequence length="413" mass="45584">MTKKIAYFINQYPKVSHSFIRREIAAVELQGFAIDRIALRGWDAEVVDEDDRAERDRTRYILERGVFALLAPMLRQVLSNPKGALAALGLAFKMARRGERGLIYHLVYLLEAAQVVEWTRDFGATHIHAHFGTNSTEIVMLAHCLGGPTYSFTVHGPEEFDKPLALGLDEKIRRSAFTVAITSFCQSQLYRWVEQSVWSKVAIVHCGLDRGFYSDAPAQAQAAARLVCVGRLCEQKGQLLLVEAAAALHRKGLSFELVLAGDGEMRPQIEERIRHHGLQEKIRITGWISSRQVRDELLAARAMVLPSFAEGLPVVVMEAMALRRPVLTTFIAGIPELVIDGENGWLFPAGDVERLVNSMQACLQASPEQLERMGEAAHVRAVARHSIDTEAAKLAALFSGHSGQAVASQGAVA</sequence>
<protein>
    <submittedName>
        <fullName evidence="2">Glycosyl transferase family protein</fullName>
    </submittedName>
</protein>
<dbReference type="PANTHER" id="PTHR45947">
    <property type="entry name" value="SULFOQUINOVOSYL TRANSFERASE SQD2"/>
    <property type="match status" value="1"/>
</dbReference>
<dbReference type="EMBL" id="AEEC02000029">
    <property type="protein sequence ID" value="EOA03331.1"/>
    <property type="molecule type" value="Genomic_DNA"/>
</dbReference>
<dbReference type="Pfam" id="PF00534">
    <property type="entry name" value="Glycos_transf_1"/>
    <property type="match status" value="1"/>
</dbReference>
<dbReference type="PANTHER" id="PTHR45947:SF15">
    <property type="entry name" value="TEICHURONIC ACID BIOSYNTHESIS GLYCOSYLTRANSFERASE TUAC-RELATED"/>
    <property type="match status" value="1"/>
</dbReference>
<comment type="caution">
    <text evidence="2">The sequence shown here is derived from an EMBL/GenBank/DDBJ whole genome shotgun (WGS) entry which is preliminary data.</text>
</comment>
<gene>
    <name evidence="2" type="ORF">HFRIS_018014</name>
</gene>
<name>A0AAI9IC46_9BURK</name>
<dbReference type="GO" id="GO:0016757">
    <property type="term" value="F:glycosyltransferase activity"/>
    <property type="evidence" value="ECO:0007669"/>
    <property type="project" value="TreeGrafter"/>
</dbReference>
<reference evidence="2 3" key="1">
    <citation type="journal article" date="2013" name="Front. Microbiol.">
        <title>The genome of the endophytic bacterium H. frisingense GSF30(T) identifies diverse strategies in the Herbaspirillum genus to interact with plants.</title>
        <authorList>
            <person name="Straub D."/>
            <person name="Rothballer M."/>
            <person name="Hartmann A."/>
            <person name="Ludewig U."/>
        </authorList>
    </citation>
    <scope>NUCLEOTIDE SEQUENCE [LARGE SCALE GENOMIC DNA]</scope>
    <source>
        <strain evidence="2 3">GSF30</strain>
    </source>
</reference>
<dbReference type="InterPro" id="IPR001296">
    <property type="entry name" value="Glyco_trans_1"/>
</dbReference>
<accession>A0AAI9IC46</accession>
<dbReference type="RefSeq" id="WP_006712713.1">
    <property type="nucleotide sequence ID" value="NZ_AEEC02000029.1"/>
</dbReference>
<evidence type="ECO:0000313" key="3">
    <source>
        <dbReference type="Proteomes" id="UP000006772"/>
    </source>
</evidence>
<dbReference type="InterPro" id="IPR050194">
    <property type="entry name" value="Glycosyltransferase_grp1"/>
</dbReference>
<proteinExistence type="predicted"/>
<dbReference type="Proteomes" id="UP000006772">
    <property type="component" value="Unassembled WGS sequence"/>
</dbReference>
<dbReference type="AlphaFoldDB" id="A0AAI9IC46"/>
<organism evidence="2 3">
    <name type="scientific">Herbaspirillum frisingense GSF30</name>
    <dbReference type="NCBI Taxonomy" id="864073"/>
    <lineage>
        <taxon>Bacteria</taxon>
        <taxon>Pseudomonadati</taxon>
        <taxon>Pseudomonadota</taxon>
        <taxon>Betaproteobacteria</taxon>
        <taxon>Burkholderiales</taxon>
        <taxon>Oxalobacteraceae</taxon>
        <taxon>Herbaspirillum</taxon>
    </lineage>
</organism>
<evidence type="ECO:0000259" key="1">
    <source>
        <dbReference type="Pfam" id="PF00534"/>
    </source>
</evidence>
<feature type="domain" description="Glycosyl transferase family 1" evidence="1">
    <location>
        <begin position="225"/>
        <end position="377"/>
    </location>
</feature>
<dbReference type="SUPFAM" id="SSF53756">
    <property type="entry name" value="UDP-Glycosyltransferase/glycogen phosphorylase"/>
    <property type="match status" value="1"/>
</dbReference>
<dbReference type="Gene3D" id="3.40.50.2000">
    <property type="entry name" value="Glycogen Phosphorylase B"/>
    <property type="match status" value="2"/>
</dbReference>
<evidence type="ECO:0000313" key="2">
    <source>
        <dbReference type="EMBL" id="EOA03331.1"/>
    </source>
</evidence>
<dbReference type="CDD" id="cd03801">
    <property type="entry name" value="GT4_PimA-like"/>
    <property type="match status" value="1"/>
</dbReference>
<keyword evidence="2" id="KW-0808">Transferase</keyword>